<keyword evidence="4" id="KW-0812">Transmembrane</keyword>
<keyword evidence="4" id="KW-1133">Transmembrane helix</keyword>
<organism evidence="5 6">
    <name type="scientific">Rhodococcus olei</name>
    <dbReference type="NCBI Taxonomy" id="2161675"/>
    <lineage>
        <taxon>Bacteria</taxon>
        <taxon>Bacillati</taxon>
        <taxon>Actinomycetota</taxon>
        <taxon>Actinomycetes</taxon>
        <taxon>Mycobacteriales</taxon>
        <taxon>Nocardiaceae</taxon>
        <taxon>Rhodococcus</taxon>
    </lineage>
</organism>
<gene>
    <name evidence="5" type="ORF">GCM10023094_42040</name>
</gene>
<sequence length="187" mass="19806">MGDTAVVEGDRAPGAGAQGTRAGRVGARRLGRVVVVVLAVGCLVLAAVCGVLIWQQWRFDADQAAQQDALAAARTVAMNLATVDHEHAEQDVERVLAGSTGEFRDDYGSNAASFVRVVQEAQVKTVGQRADAGIESWDGDHGTVLVEVASTVTNRTAAQPQARVWRLRMTMEDVDGGYKAAALEYLA</sequence>
<feature type="region of interest" description="Disordered" evidence="3">
    <location>
        <begin position="1"/>
        <end position="20"/>
    </location>
</feature>
<dbReference type="Proteomes" id="UP001501183">
    <property type="component" value="Unassembled WGS sequence"/>
</dbReference>
<name>A0ABP8PFZ3_9NOCA</name>
<reference evidence="6" key="1">
    <citation type="journal article" date="2019" name="Int. J. Syst. Evol. Microbiol.">
        <title>The Global Catalogue of Microorganisms (GCM) 10K type strain sequencing project: providing services to taxonomists for standard genome sequencing and annotation.</title>
        <authorList>
            <consortium name="The Broad Institute Genomics Platform"/>
            <consortium name="The Broad Institute Genome Sequencing Center for Infectious Disease"/>
            <person name="Wu L."/>
            <person name="Ma J."/>
        </authorList>
    </citation>
    <scope>NUCLEOTIDE SEQUENCE [LARGE SCALE GENOMIC DNA]</scope>
    <source>
        <strain evidence="6">JCM 32206</strain>
    </source>
</reference>
<evidence type="ECO:0000256" key="3">
    <source>
        <dbReference type="SAM" id="MobiDB-lite"/>
    </source>
</evidence>
<evidence type="ECO:0000256" key="4">
    <source>
        <dbReference type="SAM" id="Phobius"/>
    </source>
</evidence>
<proteinExistence type="predicted"/>
<dbReference type="PANTHER" id="PTHR37042">
    <property type="entry name" value="OUTER MEMBRANE PROTEIN RV1973"/>
    <property type="match status" value="1"/>
</dbReference>
<evidence type="ECO:0000313" key="6">
    <source>
        <dbReference type="Proteomes" id="UP001501183"/>
    </source>
</evidence>
<evidence type="ECO:0000256" key="2">
    <source>
        <dbReference type="ARBA" id="ARBA00023136"/>
    </source>
</evidence>
<comment type="subcellular location">
    <subcellularLocation>
        <location evidence="1">Membrane</location>
    </subcellularLocation>
</comment>
<dbReference type="EMBL" id="BAABFB010000066">
    <property type="protein sequence ID" value="GAA4486152.1"/>
    <property type="molecule type" value="Genomic_DNA"/>
</dbReference>
<evidence type="ECO:0000256" key="1">
    <source>
        <dbReference type="ARBA" id="ARBA00004370"/>
    </source>
</evidence>
<dbReference type="RefSeq" id="WP_345349737.1">
    <property type="nucleotide sequence ID" value="NZ_BAABFB010000066.1"/>
</dbReference>
<comment type="caution">
    <text evidence="5">The sequence shown here is derived from an EMBL/GenBank/DDBJ whole genome shotgun (WGS) entry which is preliminary data.</text>
</comment>
<accession>A0ABP8PFZ3</accession>
<evidence type="ECO:0000313" key="5">
    <source>
        <dbReference type="EMBL" id="GAA4486152.1"/>
    </source>
</evidence>
<keyword evidence="2 4" id="KW-0472">Membrane</keyword>
<evidence type="ECO:0008006" key="7">
    <source>
        <dbReference type="Google" id="ProtNLM"/>
    </source>
</evidence>
<keyword evidence="6" id="KW-1185">Reference proteome</keyword>
<feature type="transmembrane region" description="Helical" evidence="4">
    <location>
        <begin position="33"/>
        <end position="54"/>
    </location>
</feature>
<protein>
    <recommendedName>
        <fullName evidence="7">Mce-associated membrane protein</fullName>
    </recommendedName>
</protein>
<dbReference type="PANTHER" id="PTHR37042:SF4">
    <property type="entry name" value="OUTER MEMBRANE PROTEIN RV1973"/>
    <property type="match status" value="1"/>
</dbReference>